<evidence type="ECO:0000313" key="18">
    <source>
        <dbReference type="Proteomes" id="UP000439965"/>
    </source>
</evidence>
<evidence type="ECO:0000313" key="17">
    <source>
        <dbReference type="Proteomes" id="UP000254807"/>
    </source>
</evidence>
<evidence type="ECO:0000256" key="2">
    <source>
        <dbReference type="ARBA" id="ARBA00003213"/>
    </source>
</evidence>
<evidence type="ECO:0000256" key="4">
    <source>
        <dbReference type="ARBA" id="ARBA00022679"/>
    </source>
</evidence>
<comment type="function">
    <text evidence="2 10 12">Catalyzes the transfer of a dimethylallyl group onto the adenine at position 37 in tRNAs that read codons beginning with uridine, leading to the formation of N6-(dimethylallyl)adenosine (i(6)A).</text>
</comment>
<organism evidence="16 17">
    <name type="scientific">Enterococcus gallinarum</name>
    <dbReference type="NCBI Taxonomy" id="1353"/>
    <lineage>
        <taxon>Bacteria</taxon>
        <taxon>Bacillati</taxon>
        <taxon>Bacillota</taxon>
        <taxon>Bacilli</taxon>
        <taxon>Lactobacillales</taxon>
        <taxon>Enterococcaceae</taxon>
        <taxon>Enterococcus</taxon>
    </lineage>
</organism>
<dbReference type="AlphaFoldDB" id="A0A1L8TVH5"/>
<dbReference type="EMBL" id="UFYW01000001">
    <property type="protein sequence ID" value="STD84360.1"/>
    <property type="molecule type" value="Genomic_DNA"/>
</dbReference>
<evidence type="ECO:0000256" key="13">
    <source>
        <dbReference type="RuleBase" id="RU003785"/>
    </source>
</evidence>
<keyword evidence="6 10" id="KW-0547">Nucleotide-binding</keyword>
<comment type="caution">
    <text evidence="10">Lacks conserved residue(s) required for the propagation of feature annotation.</text>
</comment>
<dbReference type="PANTHER" id="PTHR11088:SF60">
    <property type="entry name" value="TRNA DIMETHYLALLYLTRANSFERASE"/>
    <property type="match status" value="1"/>
</dbReference>
<feature type="region of interest" description="Interaction with substrate tRNA" evidence="10">
    <location>
        <begin position="34"/>
        <end position="37"/>
    </location>
</feature>
<name>A0A1L8TVH5_ENTGA</name>
<dbReference type="NCBIfam" id="TIGR00174">
    <property type="entry name" value="miaA"/>
    <property type="match status" value="1"/>
</dbReference>
<dbReference type="InterPro" id="IPR018022">
    <property type="entry name" value="IPT"/>
</dbReference>
<keyword evidence="5 10" id="KW-0819">tRNA processing</keyword>
<dbReference type="PANTHER" id="PTHR11088">
    <property type="entry name" value="TRNA DIMETHYLALLYLTRANSFERASE"/>
    <property type="match status" value="1"/>
</dbReference>
<proteinExistence type="inferred from homology"/>
<evidence type="ECO:0000256" key="9">
    <source>
        <dbReference type="ARBA" id="ARBA00049563"/>
    </source>
</evidence>
<dbReference type="EMBL" id="WVTI01000012">
    <property type="protein sequence ID" value="MXS26897.1"/>
    <property type="molecule type" value="Genomic_DNA"/>
</dbReference>
<dbReference type="InterPro" id="IPR027417">
    <property type="entry name" value="P-loop_NTPase"/>
</dbReference>
<evidence type="ECO:0000256" key="10">
    <source>
        <dbReference type="HAMAP-Rule" id="MF_00185"/>
    </source>
</evidence>
<comment type="cofactor">
    <cofactor evidence="1 10">
        <name>Mg(2+)</name>
        <dbReference type="ChEBI" id="CHEBI:18420"/>
    </cofactor>
</comment>
<sequence>MEKVIVVVGPTAVGKTALSIELAKKYQGEVISGDSMQIYRGLDIGTAKVTAAEMQGIPHHLIDIRDSHESYSVAEFQKEARELITATHQRGHLPIVAGGTGLYIQALLYDYQLGAAEESDPSVRQRYQQEAARIGKEALWQKLQVLDPLAAAKIHYNNERKVIRALEVLETTGISIAAPTTAPEAVYDYFMIGLSTDRQLLYQRIDQRVDQMVEAGLVAEAQQVLIHPETQAAKGIGYKEFAPYFAGTCSLEETVAQIKQQSRRYAKRQLTWFKNRLAPRWVDLVQHPEDVSSIEKAIDQWLEEKE</sequence>
<reference evidence="15 18" key="2">
    <citation type="submission" date="2019-04" db="EMBL/GenBank/DDBJ databases">
        <title>Step-wise assembly of the neonatal virome modulated by breast feeding.</title>
        <authorList>
            <person name="Liang G."/>
            <person name="Bushman F."/>
        </authorList>
    </citation>
    <scope>NUCLEOTIDE SEQUENCE [LARGE SCALE GENOMIC DNA]</scope>
    <source>
        <strain evidence="15 18">E3404</strain>
    </source>
</reference>
<accession>A0A1L8TVH5</accession>
<evidence type="ECO:0000256" key="6">
    <source>
        <dbReference type="ARBA" id="ARBA00022741"/>
    </source>
</evidence>
<dbReference type="GO" id="GO:0006400">
    <property type="term" value="P:tRNA modification"/>
    <property type="evidence" value="ECO:0007669"/>
    <property type="project" value="TreeGrafter"/>
</dbReference>
<keyword evidence="4 10" id="KW-0808">Transferase</keyword>
<evidence type="ECO:0000256" key="11">
    <source>
        <dbReference type="RuleBase" id="RU003783"/>
    </source>
</evidence>
<dbReference type="EC" id="2.5.1.75" evidence="10"/>
<dbReference type="RefSeq" id="WP_005471628.1">
    <property type="nucleotide sequence ID" value="NZ_BTSN01000011.1"/>
</dbReference>
<evidence type="ECO:0000256" key="7">
    <source>
        <dbReference type="ARBA" id="ARBA00022840"/>
    </source>
</evidence>
<comment type="subunit">
    <text evidence="10">Monomer.</text>
</comment>
<reference evidence="14" key="3">
    <citation type="submission" date="2023-03" db="EMBL/GenBank/DDBJ databases">
        <authorList>
            <person name="Shen W."/>
            <person name="Cai J."/>
        </authorList>
    </citation>
    <scope>NUCLEOTIDE SEQUENCE</scope>
    <source>
        <strain evidence="14">K69-2</strain>
    </source>
</reference>
<dbReference type="Proteomes" id="UP000439965">
    <property type="component" value="Unassembled WGS sequence"/>
</dbReference>
<dbReference type="OrthoDB" id="9776390at2"/>
<evidence type="ECO:0000256" key="3">
    <source>
        <dbReference type="ARBA" id="ARBA00005842"/>
    </source>
</evidence>
<feature type="binding site" evidence="10">
    <location>
        <begin position="11"/>
        <end position="16"/>
    </location>
    <ligand>
        <name>substrate</name>
    </ligand>
</feature>
<dbReference type="SUPFAM" id="SSF52540">
    <property type="entry name" value="P-loop containing nucleoside triphosphate hydrolases"/>
    <property type="match status" value="2"/>
</dbReference>
<dbReference type="HAMAP" id="MF_00185">
    <property type="entry name" value="IPP_trans"/>
    <property type="match status" value="1"/>
</dbReference>
<evidence type="ECO:0000313" key="16">
    <source>
        <dbReference type="EMBL" id="STD84360.1"/>
    </source>
</evidence>
<evidence type="ECO:0000313" key="15">
    <source>
        <dbReference type="EMBL" id="MXS26897.1"/>
    </source>
</evidence>
<dbReference type="InterPro" id="IPR039657">
    <property type="entry name" value="Dimethylallyltransferase"/>
</dbReference>
<keyword evidence="7 10" id="KW-0067">ATP-binding</keyword>
<dbReference type="Proteomes" id="UP001183682">
    <property type="component" value="Unassembled WGS sequence"/>
</dbReference>
<dbReference type="Gene3D" id="3.40.50.300">
    <property type="entry name" value="P-loop containing nucleotide triphosphate hydrolases"/>
    <property type="match status" value="1"/>
</dbReference>
<protein>
    <recommendedName>
        <fullName evidence="10">tRNA dimethylallyltransferase</fullName>
        <ecNumber evidence="10">2.5.1.75</ecNumber>
    </recommendedName>
    <alternativeName>
        <fullName evidence="10">Dimethylallyl diphosphate:tRNA dimethylallyltransferase</fullName>
        <shortName evidence="10">DMAPP:tRNA dimethylallyltransferase</shortName>
        <shortName evidence="10">DMATase</shortName>
    </alternativeName>
    <alternativeName>
        <fullName evidence="10">Isopentenyl-diphosphate:tRNA isopentenyltransferase</fullName>
        <shortName evidence="10">IPP transferase</shortName>
        <shortName evidence="10">IPPT</shortName>
        <shortName evidence="10">IPTase</shortName>
    </alternativeName>
</protein>
<feature type="binding site" evidence="10">
    <location>
        <begin position="9"/>
        <end position="16"/>
    </location>
    <ligand>
        <name>ATP</name>
        <dbReference type="ChEBI" id="CHEBI:30616"/>
    </ligand>
</feature>
<dbReference type="Proteomes" id="UP000254807">
    <property type="component" value="Unassembled WGS sequence"/>
</dbReference>
<dbReference type="GO" id="GO:0052381">
    <property type="term" value="F:tRNA dimethylallyltransferase activity"/>
    <property type="evidence" value="ECO:0007669"/>
    <property type="project" value="UniProtKB-UniRule"/>
</dbReference>
<keyword evidence="8 10" id="KW-0460">Magnesium</keyword>
<gene>
    <name evidence="10 16" type="primary">miaA</name>
    <name evidence="15" type="ORF">GTI89_12595</name>
    <name evidence="16" type="ORF">NCTC12360_02897</name>
    <name evidence="14" type="ORF">P7E30_08665</name>
</gene>
<dbReference type="EMBL" id="JARPZN010000004">
    <property type="protein sequence ID" value="MDT2690275.1"/>
    <property type="molecule type" value="Genomic_DNA"/>
</dbReference>
<feature type="site" description="Interaction with substrate tRNA" evidence="10">
    <location>
        <position position="124"/>
    </location>
</feature>
<evidence type="ECO:0000256" key="5">
    <source>
        <dbReference type="ARBA" id="ARBA00022694"/>
    </source>
</evidence>
<evidence type="ECO:0000256" key="1">
    <source>
        <dbReference type="ARBA" id="ARBA00001946"/>
    </source>
</evidence>
<evidence type="ECO:0000313" key="14">
    <source>
        <dbReference type="EMBL" id="MDT2690275.1"/>
    </source>
</evidence>
<reference evidence="16 17" key="1">
    <citation type="submission" date="2018-06" db="EMBL/GenBank/DDBJ databases">
        <authorList>
            <consortium name="Pathogen Informatics"/>
            <person name="Doyle S."/>
        </authorList>
    </citation>
    <scope>NUCLEOTIDE SEQUENCE [LARGE SCALE GENOMIC DNA]</scope>
    <source>
        <strain evidence="16 17">NCTC12360</strain>
    </source>
</reference>
<dbReference type="GO" id="GO:0005524">
    <property type="term" value="F:ATP binding"/>
    <property type="evidence" value="ECO:0007669"/>
    <property type="project" value="UniProtKB-UniRule"/>
</dbReference>
<comment type="catalytic activity">
    <reaction evidence="9 10 11">
        <text>adenosine(37) in tRNA + dimethylallyl diphosphate = N(6)-dimethylallyladenosine(37) in tRNA + diphosphate</text>
        <dbReference type="Rhea" id="RHEA:26482"/>
        <dbReference type="Rhea" id="RHEA-COMP:10162"/>
        <dbReference type="Rhea" id="RHEA-COMP:10375"/>
        <dbReference type="ChEBI" id="CHEBI:33019"/>
        <dbReference type="ChEBI" id="CHEBI:57623"/>
        <dbReference type="ChEBI" id="CHEBI:74411"/>
        <dbReference type="ChEBI" id="CHEBI:74415"/>
        <dbReference type="EC" id="2.5.1.75"/>
    </reaction>
</comment>
<dbReference type="Pfam" id="PF01715">
    <property type="entry name" value="IPPT"/>
    <property type="match status" value="1"/>
</dbReference>
<evidence type="ECO:0000256" key="12">
    <source>
        <dbReference type="RuleBase" id="RU003784"/>
    </source>
</evidence>
<feature type="site" description="Interaction with substrate tRNA" evidence="10">
    <location>
        <position position="100"/>
    </location>
</feature>
<comment type="similarity">
    <text evidence="3 10 13">Belongs to the IPP transferase family.</text>
</comment>
<dbReference type="Gene3D" id="1.10.20.140">
    <property type="match status" value="1"/>
</dbReference>
<keyword evidence="17" id="KW-1185">Reference proteome</keyword>
<evidence type="ECO:0000256" key="8">
    <source>
        <dbReference type="ARBA" id="ARBA00022842"/>
    </source>
</evidence>